<comment type="pathway">
    <text evidence="1">Cell wall biogenesis; cell wall polysaccharide biosynthesis.</text>
</comment>
<evidence type="ECO:0000256" key="1">
    <source>
        <dbReference type="ARBA" id="ARBA00004776"/>
    </source>
</evidence>
<dbReference type="Gene3D" id="3.90.550.10">
    <property type="entry name" value="Spore Coat Polysaccharide Biosynthesis Protein SpsA, Chain A"/>
    <property type="match status" value="1"/>
</dbReference>
<protein>
    <submittedName>
        <fullName evidence="6">Glycosyltransferase family 2 protein</fullName>
    </submittedName>
</protein>
<evidence type="ECO:0000256" key="2">
    <source>
        <dbReference type="ARBA" id="ARBA00006739"/>
    </source>
</evidence>
<reference evidence="6 7" key="1">
    <citation type="submission" date="2020-04" db="EMBL/GenBank/DDBJ databases">
        <title>Paenibacillus algicola sp. nov., a novel marine bacterium producing alginate lyase.</title>
        <authorList>
            <person name="Huang H."/>
        </authorList>
    </citation>
    <scope>NUCLEOTIDE SEQUENCE [LARGE SCALE GENOMIC DNA]</scope>
    <source>
        <strain evidence="6 7">L7-75</strain>
    </source>
</reference>
<evidence type="ECO:0000259" key="5">
    <source>
        <dbReference type="Pfam" id="PF00535"/>
    </source>
</evidence>
<organism evidence="6 7">
    <name type="scientific">Paenibacillus lemnae</name>
    <dbReference type="NCBI Taxonomy" id="1330551"/>
    <lineage>
        <taxon>Bacteria</taxon>
        <taxon>Bacillati</taxon>
        <taxon>Bacillota</taxon>
        <taxon>Bacilli</taxon>
        <taxon>Bacillales</taxon>
        <taxon>Paenibacillaceae</taxon>
        <taxon>Paenibacillus</taxon>
    </lineage>
</organism>
<dbReference type="RefSeq" id="WP_169504110.1">
    <property type="nucleotide sequence ID" value="NZ_JABBPN010000003.1"/>
</dbReference>
<dbReference type="SUPFAM" id="SSF53448">
    <property type="entry name" value="Nucleotide-diphospho-sugar transferases"/>
    <property type="match status" value="1"/>
</dbReference>
<sequence>MSGTTSIIIPTYNALGLLRTCVEHIRAYTEVPYEIIVVDNGSNDGTPEYCVQEGLLLISLPENLGFPSACNRGMKAAAGDCLLLLNNDVFVSPRWLSLMRTALYSRSDIGITGPVTNYASGIQQICVGYKDLAGYLMEAELHNHTNPDRWQEVKRIVGLCYLIRREVMDAVGLMDERFSPGHYEDDDYCYRARKAGFRLLVAGDVLVHHEGSATFRSRYPSGVRQLIRRNRNLFIKKWGCDPRTFMNRGGGA</sequence>
<dbReference type="CDD" id="cd04186">
    <property type="entry name" value="GT_2_like_c"/>
    <property type="match status" value="1"/>
</dbReference>
<dbReference type="AlphaFoldDB" id="A0A848M4S5"/>
<feature type="domain" description="Glycosyltransferase 2-like" evidence="5">
    <location>
        <begin position="6"/>
        <end position="113"/>
    </location>
</feature>
<evidence type="ECO:0000256" key="3">
    <source>
        <dbReference type="ARBA" id="ARBA00022676"/>
    </source>
</evidence>
<keyword evidence="3" id="KW-0328">Glycosyltransferase</keyword>
<evidence type="ECO:0000256" key="4">
    <source>
        <dbReference type="ARBA" id="ARBA00022679"/>
    </source>
</evidence>
<dbReference type="Pfam" id="PF00535">
    <property type="entry name" value="Glycos_transf_2"/>
    <property type="match status" value="1"/>
</dbReference>
<evidence type="ECO:0000313" key="7">
    <source>
        <dbReference type="Proteomes" id="UP000565468"/>
    </source>
</evidence>
<evidence type="ECO:0000313" key="6">
    <source>
        <dbReference type="EMBL" id="NMO95230.1"/>
    </source>
</evidence>
<dbReference type="InterPro" id="IPR001173">
    <property type="entry name" value="Glyco_trans_2-like"/>
</dbReference>
<name>A0A848M4S5_PAELE</name>
<dbReference type="PANTHER" id="PTHR43179:SF12">
    <property type="entry name" value="GALACTOFURANOSYLTRANSFERASE GLFT2"/>
    <property type="match status" value="1"/>
</dbReference>
<dbReference type="InterPro" id="IPR029044">
    <property type="entry name" value="Nucleotide-diphossugar_trans"/>
</dbReference>
<dbReference type="GO" id="GO:0016757">
    <property type="term" value="F:glycosyltransferase activity"/>
    <property type="evidence" value="ECO:0007669"/>
    <property type="project" value="UniProtKB-KW"/>
</dbReference>
<comment type="similarity">
    <text evidence="2">Belongs to the glycosyltransferase 2 family.</text>
</comment>
<accession>A0A848M4S5</accession>
<dbReference type="Proteomes" id="UP000565468">
    <property type="component" value="Unassembled WGS sequence"/>
</dbReference>
<dbReference type="EMBL" id="JABBPN010000003">
    <property type="protein sequence ID" value="NMO95230.1"/>
    <property type="molecule type" value="Genomic_DNA"/>
</dbReference>
<dbReference type="PANTHER" id="PTHR43179">
    <property type="entry name" value="RHAMNOSYLTRANSFERASE WBBL"/>
    <property type="match status" value="1"/>
</dbReference>
<gene>
    <name evidence="6" type="ORF">HII30_05435</name>
</gene>
<proteinExistence type="inferred from homology"/>
<keyword evidence="7" id="KW-1185">Reference proteome</keyword>
<comment type="caution">
    <text evidence="6">The sequence shown here is derived from an EMBL/GenBank/DDBJ whole genome shotgun (WGS) entry which is preliminary data.</text>
</comment>
<keyword evidence="4 6" id="KW-0808">Transferase</keyword>